<dbReference type="RefSeq" id="WP_183976746.1">
    <property type="nucleotide sequence ID" value="NZ_JACHEB010000005.1"/>
</dbReference>
<keyword evidence="3" id="KW-1185">Reference proteome</keyword>
<sequence>MDTTIRKVLVPRFGDESVLQVIEAKIASPQAGEVQVEVLHSVVAGSDVNMRRGTYPLQKKPPLTPGYSMVGKVLENGAGCTKFAPGTIVGCLTKYGAQAERMNVPEKFVLPVPEGVDLRQATALILDWTTAYGMLEHSAKVTRGQRIFVHGLSGAVGMALLHLAQLRGAEVFGTASASKHAELSASAAVVFDYKQKEWIREMRRLGGVDSVFDPLGYQSFDESYSILRKGGILVGYGQNLPALTNVPRTSPVPMVLKLFARNLVFWSGKRTTFFGLNRGSKHFASDLALLFRWLAEGRIRVPIKAVFALADIQEAHRTYARGSGVGSIVLDVSSH</sequence>
<dbReference type="SUPFAM" id="SSF51735">
    <property type="entry name" value="NAD(P)-binding Rossmann-fold domains"/>
    <property type="match status" value="1"/>
</dbReference>
<proteinExistence type="predicted"/>
<evidence type="ECO:0000313" key="2">
    <source>
        <dbReference type="EMBL" id="MBB5328827.1"/>
    </source>
</evidence>
<dbReference type="Pfam" id="PF08240">
    <property type="entry name" value="ADH_N"/>
    <property type="match status" value="1"/>
</dbReference>
<comment type="caution">
    <text evidence="2">The sequence shown here is derived from an EMBL/GenBank/DDBJ whole genome shotgun (WGS) entry which is preliminary data.</text>
</comment>
<accession>A0A9X0QEC3</accession>
<evidence type="ECO:0000313" key="3">
    <source>
        <dbReference type="Proteomes" id="UP000535182"/>
    </source>
</evidence>
<dbReference type="Pfam" id="PF13602">
    <property type="entry name" value="ADH_zinc_N_2"/>
    <property type="match status" value="1"/>
</dbReference>
<organism evidence="2 3">
    <name type="scientific">Tunturiibacter gelidiferens</name>
    <dbReference type="NCBI Taxonomy" id="3069689"/>
    <lineage>
        <taxon>Bacteria</taxon>
        <taxon>Pseudomonadati</taxon>
        <taxon>Acidobacteriota</taxon>
        <taxon>Terriglobia</taxon>
        <taxon>Terriglobales</taxon>
        <taxon>Acidobacteriaceae</taxon>
        <taxon>Tunturiibacter</taxon>
    </lineage>
</organism>
<dbReference type="InterPro" id="IPR036291">
    <property type="entry name" value="NAD(P)-bd_dom_sf"/>
</dbReference>
<dbReference type="PANTHER" id="PTHR43677:SF4">
    <property type="entry name" value="QUINONE OXIDOREDUCTASE-LIKE PROTEIN 2"/>
    <property type="match status" value="1"/>
</dbReference>
<dbReference type="GO" id="GO:0016491">
    <property type="term" value="F:oxidoreductase activity"/>
    <property type="evidence" value="ECO:0007669"/>
    <property type="project" value="InterPro"/>
</dbReference>
<protein>
    <submittedName>
        <fullName evidence="2">NADPH:quinone reductase-like Zn-dependent oxidoreductase</fullName>
    </submittedName>
</protein>
<dbReference type="Gene3D" id="3.90.180.10">
    <property type="entry name" value="Medium-chain alcohol dehydrogenases, catalytic domain"/>
    <property type="match status" value="1"/>
</dbReference>
<dbReference type="EMBL" id="JACHEB010000005">
    <property type="protein sequence ID" value="MBB5328827.1"/>
    <property type="molecule type" value="Genomic_DNA"/>
</dbReference>
<dbReference type="AlphaFoldDB" id="A0A9X0QEC3"/>
<dbReference type="InterPro" id="IPR020843">
    <property type="entry name" value="ER"/>
</dbReference>
<gene>
    <name evidence="2" type="ORF">HDF14_002443</name>
</gene>
<dbReference type="PANTHER" id="PTHR43677">
    <property type="entry name" value="SHORT-CHAIN DEHYDROGENASE/REDUCTASE"/>
    <property type="match status" value="1"/>
</dbReference>
<name>A0A9X0QEC3_9BACT</name>
<dbReference type="Proteomes" id="UP000535182">
    <property type="component" value="Unassembled WGS sequence"/>
</dbReference>
<dbReference type="InterPro" id="IPR011032">
    <property type="entry name" value="GroES-like_sf"/>
</dbReference>
<dbReference type="SMART" id="SM00829">
    <property type="entry name" value="PKS_ER"/>
    <property type="match status" value="1"/>
</dbReference>
<reference evidence="2 3" key="1">
    <citation type="submission" date="2020-08" db="EMBL/GenBank/DDBJ databases">
        <title>Genomic Encyclopedia of Type Strains, Phase IV (KMG-V): Genome sequencing to study the core and pangenomes of soil and plant-associated prokaryotes.</title>
        <authorList>
            <person name="Whitman W."/>
        </authorList>
    </citation>
    <scope>NUCLEOTIDE SEQUENCE [LARGE SCALE GENOMIC DNA]</scope>
    <source>
        <strain evidence="2 3">X5P2</strain>
    </source>
</reference>
<feature type="domain" description="Enoyl reductase (ER)" evidence="1">
    <location>
        <begin position="14"/>
        <end position="330"/>
    </location>
</feature>
<dbReference type="SUPFAM" id="SSF50129">
    <property type="entry name" value="GroES-like"/>
    <property type="match status" value="1"/>
</dbReference>
<dbReference type="InterPro" id="IPR051397">
    <property type="entry name" value="Zn-ADH-like_protein"/>
</dbReference>
<evidence type="ECO:0000259" key="1">
    <source>
        <dbReference type="SMART" id="SM00829"/>
    </source>
</evidence>
<dbReference type="Gene3D" id="3.40.50.720">
    <property type="entry name" value="NAD(P)-binding Rossmann-like Domain"/>
    <property type="match status" value="1"/>
</dbReference>
<dbReference type="InterPro" id="IPR013154">
    <property type="entry name" value="ADH-like_N"/>
</dbReference>
<dbReference type="CDD" id="cd08273">
    <property type="entry name" value="MDR8"/>
    <property type="match status" value="1"/>
</dbReference>